<sequence length="50" mass="5979">MDVEVTERFRPDGTPMAFFYDRNAEHIIHRRRDGSLEAIGFDCRHEIEEL</sequence>
<evidence type="ECO:0000313" key="1">
    <source>
        <dbReference type="EMBL" id="AYB69886.1"/>
    </source>
</evidence>
<name>A0A385UFK8_9CAUD</name>
<organism evidence="1 2">
    <name type="scientific">Mycobacterium phage LittleLaf</name>
    <dbReference type="NCBI Taxonomy" id="2301615"/>
    <lineage>
        <taxon>Viruses</taxon>
        <taxon>Duplodnaviria</taxon>
        <taxon>Heunggongvirae</taxon>
        <taxon>Uroviricota</taxon>
        <taxon>Caudoviricetes</taxon>
        <taxon>Marvinvirus</taxon>
        <taxon>Marvinvirus marvin</taxon>
    </lineage>
</organism>
<proteinExistence type="predicted"/>
<gene>
    <name evidence="1" type="primary">82</name>
    <name evidence="1" type="ORF">SEA_LITTLELAF_82</name>
</gene>
<protein>
    <submittedName>
        <fullName evidence="1">Uncharacterized protein</fullName>
    </submittedName>
</protein>
<evidence type="ECO:0000313" key="2">
    <source>
        <dbReference type="Proteomes" id="UP000272810"/>
    </source>
</evidence>
<accession>A0A385UFK8</accession>
<dbReference type="EMBL" id="MH727553">
    <property type="protein sequence ID" value="AYB69886.1"/>
    <property type="molecule type" value="Genomic_DNA"/>
</dbReference>
<reference evidence="1 2" key="1">
    <citation type="submission" date="2018-08" db="EMBL/GenBank/DDBJ databases">
        <authorList>
            <person name="Adusei M."/>
            <person name="Benson E.L."/>
            <person name="Broder R.E."/>
            <person name="Bruner T.L."/>
            <person name="Chilel M.S."/>
            <person name="Colon E."/>
            <person name="Giovanelli J.S."/>
            <person name="Goodman D.J."/>
            <person name="He Y."/>
            <person name="Kamiyasu R.A."/>
            <person name="Lampon M.J."/>
            <person name="Ospina-Giraldo M.D."/>
            <person name="Randall A.N."/>
            <person name="Tarapata L.R."/>
            <person name="Xu X."/>
            <person name="Zhang C."/>
            <person name="Garlena R.A."/>
            <person name="Russell D.A."/>
            <person name="Pope W.H."/>
            <person name="Jacobs-Sera D."/>
            <person name="Hatfull G.F."/>
        </authorList>
    </citation>
    <scope>NUCLEOTIDE SEQUENCE [LARGE SCALE GENOMIC DNA]</scope>
</reference>
<dbReference type="Proteomes" id="UP000272810">
    <property type="component" value="Segment"/>
</dbReference>